<comment type="caution">
    <text evidence="2">The sequence shown here is derived from an EMBL/GenBank/DDBJ whole genome shotgun (WGS) entry which is preliminary data.</text>
</comment>
<proteinExistence type="predicted"/>
<keyword evidence="1" id="KW-0472">Membrane</keyword>
<dbReference type="Proteomes" id="UP001501591">
    <property type="component" value="Unassembled WGS sequence"/>
</dbReference>
<keyword evidence="1" id="KW-1133">Transmembrane helix</keyword>
<dbReference type="InterPro" id="IPR006311">
    <property type="entry name" value="TAT_signal"/>
</dbReference>
<keyword evidence="3" id="KW-1185">Reference proteome</keyword>
<sequence>MSAPTASVNRRTVLLRIGLVLAALLAVLGLADATQQLAAAGGIALAIVIVGLLLNLGVIALAVPAWRGSRRAAITVAVFGVVGSLGGLPAFFVPGVPAGAIIAAALGIVITIVIAMLILAGLGRRDS</sequence>
<accession>A0ABP7NDX4</accession>
<reference evidence="3" key="1">
    <citation type="journal article" date="2019" name="Int. J. Syst. Evol. Microbiol.">
        <title>The Global Catalogue of Microorganisms (GCM) 10K type strain sequencing project: providing services to taxonomists for standard genome sequencing and annotation.</title>
        <authorList>
            <consortium name="The Broad Institute Genomics Platform"/>
            <consortium name="The Broad Institute Genome Sequencing Center for Infectious Disease"/>
            <person name="Wu L."/>
            <person name="Ma J."/>
        </authorList>
    </citation>
    <scope>NUCLEOTIDE SEQUENCE [LARGE SCALE GENOMIC DNA]</scope>
    <source>
        <strain evidence="3">JCM 17024</strain>
    </source>
</reference>
<name>A0ABP7NDX4_9MICO</name>
<dbReference type="RefSeq" id="WP_344819694.1">
    <property type="nucleotide sequence ID" value="NZ_BAABCP010000001.1"/>
</dbReference>
<protein>
    <recommendedName>
        <fullName evidence="4">Histidine kinase</fullName>
    </recommendedName>
</protein>
<evidence type="ECO:0000313" key="3">
    <source>
        <dbReference type="Proteomes" id="UP001501591"/>
    </source>
</evidence>
<feature type="transmembrane region" description="Helical" evidence="1">
    <location>
        <begin position="73"/>
        <end position="92"/>
    </location>
</feature>
<feature type="transmembrane region" description="Helical" evidence="1">
    <location>
        <begin position="43"/>
        <end position="66"/>
    </location>
</feature>
<gene>
    <name evidence="2" type="ORF">GCM10022383_22670</name>
</gene>
<organism evidence="2 3">
    <name type="scientific">Microbacterium soli</name>
    <dbReference type="NCBI Taxonomy" id="446075"/>
    <lineage>
        <taxon>Bacteria</taxon>
        <taxon>Bacillati</taxon>
        <taxon>Actinomycetota</taxon>
        <taxon>Actinomycetes</taxon>
        <taxon>Micrococcales</taxon>
        <taxon>Microbacteriaceae</taxon>
        <taxon>Microbacterium</taxon>
    </lineage>
</organism>
<keyword evidence="1" id="KW-0812">Transmembrane</keyword>
<feature type="transmembrane region" description="Helical" evidence="1">
    <location>
        <begin position="98"/>
        <end position="122"/>
    </location>
</feature>
<evidence type="ECO:0008006" key="4">
    <source>
        <dbReference type="Google" id="ProtNLM"/>
    </source>
</evidence>
<evidence type="ECO:0000313" key="2">
    <source>
        <dbReference type="EMBL" id="GAA3944254.1"/>
    </source>
</evidence>
<evidence type="ECO:0000256" key="1">
    <source>
        <dbReference type="SAM" id="Phobius"/>
    </source>
</evidence>
<dbReference type="EMBL" id="BAABCP010000001">
    <property type="protein sequence ID" value="GAA3944254.1"/>
    <property type="molecule type" value="Genomic_DNA"/>
</dbReference>
<dbReference type="PROSITE" id="PS51318">
    <property type="entry name" value="TAT"/>
    <property type="match status" value="1"/>
</dbReference>